<dbReference type="EMBL" id="KK120198">
    <property type="protein sequence ID" value="KFM77743.1"/>
    <property type="molecule type" value="Genomic_DNA"/>
</dbReference>
<protein>
    <submittedName>
        <fullName evidence="3">Uncharacterized protein</fullName>
    </submittedName>
</protein>
<dbReference type="OrthoDB" id="10300317at2759"/>
<gene>
    <name evidence="3" type="ORF">X975_04529</name>
</gene>
<evidence type="ECO:0000256" key="1">
    <source>
        <dbReference type="SAM" id="Coils"/>
    </source>
</evidence>
<accession>A0A087UK54</accession>
<organism evidence="3 4">
    <name type="scientific">Stegodyphus mimosarum</name>
    <name type="common">African social velvet spider</name>
    <dbReference type="NCBI Taxonomy" id="407821"/>
    <lineage>
        <taxon>Eukaryota</taxon>
        <taxon>Metazoa</taxon>
        <taxon>Ecdysozoa</taxon>
        <taxon>Arthropoda</taxon>
        <taxon>Chelicerata</taxon>
        <taxon>Arachnida</taxon>
        <taxon>Araneae</taxon>
        <taxon>Araneomorphae</taxon>
        <taxon>Entelegynae</taxon>
        <taxon>Eresoidea</taxon>
        <taxon>Eresidae</taxon>
        <taxon>Stegodyphus</taxon>
    </lineage>
</organism>
<feature type="region of interest" description="Disordered" evidence="2">
    <location>
        <begin position="192"/>
        <end position="230"/>
    </location>
</feature>
<evidence type="ECO:0000313" key="3">
    <source>
        <dbReference type="EMBL" id="KFM77743.1"/>
    </source>
</evidence>
<sequence>MDLKASKTFFKNLKECVKEINKGVEEANKTLLEIPDENVAAAKIADMRDKIHQLKEEADKLKKDIKQKNSILKSFFLDFEELILEAEHGVTDQENYLKEYGYEPLVLSKEPEQPIYDTTPVTKVKCNKIQVSQLTPMFPDFGTHSPKSQNLITSSHLDSEKSASPEMPAPVANIKMIFEDMQKHQENIKSYENDSNVKPFGDNCKNKLPDPPTPTLPTSADILDLDHIAR</sequence>
<dbReference type="Proteomes" id="UP000054359">
    <property type="component" value="Unassembled WGS sequence"/>
</dbReference>
<feature type="non-terminal residue" evidence="3">
    <location>
        <position position="230"/>
    </location>
</feature>
<evidence type="ECO:0000313" key="4">
    <source>
        <dbReference type="Proteomes" id="UP000054359"/>
    </source>
</evidence>
<proteinExistence type="predicted"/>
<dbReference type="AlphaFoldDB" id="A0A087UK54"/>
<reference evidence="3 4" key="1">
    <citation type="submission" date="2013-11" db="EMBL/GenBank/DDBJ databases">
        <title>Genome sequencing of Stegodyphus mimosarum.</title>
        <authorList>
            <person name="Bechsgaard J."/>
        </authorList>
    </citation>
    <scope>NUCLEOTIDE SEQUENCE [LARGE SCALE GENOMIC DNA]</scope>
</reference>
<name>A0A087UK54_STEMI</name>
<evidence type="ECO:0000256" key="2">
    <source>
        <dbReference type="SAM" id="MobiDB-lite"/>
    </source>
</evidence>
<keyword evidence="1" id="KW-0175">Coiled coil</keyword>
<feature type="coiled-coil region" evidence="1">
    <location>
        <begin position="37"/>
        <end position="71"/>
    </location>
</feature>
<keyword evidence="4" id="KW-1185">Reference proteome</keyword>